<dbReference type="NCBIfam" id="TIGR04038">
    <property type="entry name" value="tatD_link_rSAM"/>
    <property type="match status" value="1"/>
</dbReference>
<dbReference type="PANTHER" id="PTHR30352">
    <property type="entry name" value="PYRUVATE FORMATE-LYASE-ACTIVATING ENZYME"/>
    <property type="match status" value="1"/>
</dbReference>
<organism evidence="8 9">
    <name type="scientific">Candidatus Fimenecus excrementigallinarum</name>
    <dbReference type="NCBI Taxonomy" id="2840816"/>
    <lineage>
        <taxon>Bacteria</taxon>
        <taxon>Bacillati</taxon>
        <taxon>Bacillota</taxon>
        <taxon>Clostridia</taxon>
        <taxon>Candidatus Fimenecus</taxon>
    </lineage>
</organism>
<dbReference type="AlphaFoldDB" id="A0A9D1IET8"/>
<accession>A0A9D1IET8</accession>
<feature type="domain" description="Radical SAM core" evidence="7">
    <location>
        <begin position="6"/>
        <end position="201"/>
    </location>
</feature>
<evidence type="ECO:0000256" key="3">
    <source>
        <dbReference type="ARBA" id="ARBA00022691"/>
    </source>
</evidence>
<dbReference type="Pfam" id="PF04055">
    <property type="entry name" value="Radical_SAM"/>
    <property type="match status" value="1"/>
</dbReference>
<dbReference type="InterPro" id="IPR058240">
    <property type="entry name" value="rSAM_sf"/>
</dbReference>
<dbReference type="InterPro" id="IPR023821">
    <property type="entry name" value="rSAM_TatD-assoc"/>
</dbReference>
<keyword evidence="5" id="KW-0408">Iron</keyword>
<proteinExistence type="predicted"/>
<keyword evidence="2" id="KW-0004">4Fe-4S</keyword>
<dbReference type="PROSITE" id="PS51918">
    <property type="entry name" value="RADICAL_SAM"/>
    <property type="match status" value="1"/>
</dbReference>
<dbReference type="CDD" id="cd01335">
    <property type="entry name" value="Radical_SAM"/>
    <property type="match status" value="1"/>
</dbReference>
<reference evidence="8" key="2">
    <citation type="journal article" date="2021" name="PeerJ">
        <title>Extensive microbial diversity within the chicken gut microbiome revealed by metagenomics and culture.</title>
        <authorList>
            <person name="Gilroy R."/>
            <person name="Ravi A."/>
            <person name="Getino M."/>
            <person name="Pursley I."/>
            <person name="Horton D.L."/>
            <person name="Alikhan N.F."/>
            <person name="Baker D."/>
            <person name="Gharbi K."/>
            <person name="Hall N."/>
            <person name="Watson M."/>
            <person name="Adriaenssens E.M."/>
            <person name="Foster-Nyarko E."/>
            <person name="Jarju S."/>
            <person name="Secka A."/>
            <person name="Antonio M."/>
            <person name="Oren A."/>
            <person name="Chaudhuri R.R."/>
            <person name="La Ragione R."/>
            <person name="Hildebrand F."/>
            <person name="Pallen M.J."/>
        </authorList>
    </citation>
    <scope>NUCLEOTIDE SEQUENCE</scope>
    <source>
        <strain evidence="8">ChiGjej1B1-19959</strain>
    </source>
</reference>
<reference evidence="8" key="1">
    <citation type="submission" date="2020-10" db="EMBL/GenBank/DDBJ databases">
        <authorList>
            <person name="Gilroy R."/>
        </authorList>
    </citation>
    <scope>NUCLEOTIDE SEQUENCE</scope>
    <source>
        <strain evidence="8">ChiGjej1B1-19959</strain>
    </source>
</reference>
<dbReference type="PANTHER" id="PTHR30352:SF5">
    <property type="entry name" value="PYRUVATE FORMATE-LYASE 1-ACTIVATING ENZYME"/>
    <property type="match status" value="1"/>
</dbReference>
<keyword evidence="4" id="KW-0479">Metal-binding</keyword>
<dbReference type="GO" id="GO:0003824">
    <property type="term" value="F:catalytic activity"/>
    <property type="evidence" value="ECO:0007669"/>
    <property type="project" value="InterPro"/>
</dbReference>
<dbReference type="InterPro" id="IPR007197">
    <property type="entry name" value="rSAM"/>
</dbReference>
<keyword evidence="6" id="KW-0411">Iron-sulfur</keyword>
<gene>
    <name evidence="8" type="ORF">IAC53_04905</name>
</gene>
<dbReference type="InterPro" id="IPR013785">
    <property type="entry name" value="Aldolase_TIM"/>
</dbReference>
<evidence type="ECO:0000313" key="8">
    <source>
        <dbReference type="EMBL" id="HIU35933.1"/>
    </source>
</evidence>
<dbReference type="NCBIfam" id="TIGR04100">
    <property type="entry name" value="rSAM_pair_X"/>
    <property type="match status" value="1"/>
</dbReference>
<name>A0A9D1IET8_9FIRM</name>
<dbReference type="Proteomes" id="UP000824071">
    <property type="component" value="Unassembled WGS sequence"/>
</dbReference>
<evidence type="ECO:0000256" key="4">
    <source>
        <dbReference type="ARBA" id="ARBA00022723"/>
    </source>
</evidence>
<dbReference type="GO" id="GO:0051539">
    <property type="term" value="F:4 iron, 4 sulfur cluster binding"/>
    <property type="evidence" value="ECO:0007669"/>
    <property type="project" value="UniProtKB-KW"/>
</dbReference>
<dbReference type="InterPro" id="IPR034457">
    <property type="entry name" value="Organic_radical-activating"/>
</dbReference>
<evidence type="ECO:0000256" key="6">
    <source>
        <dbReference type="ARBA" id="ARBA00023014"/>
    </source>
</evidence>
<evidence type="ECO:0000259" key="7">
    <source>
        <dbReference type="PROSITE" id="PS51918"/>
    </source>
</evidence>
<evidence type="ECO:0000256" key="2">
    <source>
        <dbReference type="ARBA" id="ARBA00022485"/>
    </source>
</evidence>
<dbReference type="SFLD" id="SFLDS00029">
    <property type="entry name" value="Radical_SAM"/>
    <property type="match status" value="1"/>
</dbReference>
<evidence type="ECO:0000313" key="9">
    <source>
        <dbReference type="Proteomes" id="UP000824071"/>
    </source>
</evidence>
<dbReference type="GO" id="GO:0046872">
    <property type="term" value="F:metal ion binding"/>
    <property type="evidence" value="ECO:0007669"/>
    <property type="project" value="UniProtKB-KW"/>
</dbReference>
<dbReference type="SUPFAM" id="SSF102114">
    <property type="entry name" value="Radical SAM enzymes"/>
    <property type="match status" value="1"/>
</dbReference>
<dbReference type="InterPro" id="IPR023822">
    <property type="entry name" value="rSAM_TatD-assoc_bac"/>
</dbReference>
<comment type="cofactor">
    <cofactor evidence="1">
        <name>[4Fe-4S] cluster</name>
        <dbReference type="ChEBI" id="CHEBI:49883"/>
    </cofactor>
</comment>
<keyword evidence="3" id="KW-0949">S-adenosyl-L-methionine</keyword>
<dbReference type="SFLD" id="SFLDG01111">
    <property type="entry name" value="Uncharacterised_Radical_SAM_Su"/>
    <property type="match status" value="1"/>
</dbReference>
<sequence>MTDIVYTYAGKVYLNLTNACPCRCKFCIRQNGDAVGEAQTLWFSAHSPTFEEIRAAVDAWDFTGYRDEVVFCGYGEPTCAYENLLKTAAYLKEKGLKLRLNTNGLSDLINKTPTAKALCRYFDTVSVSLNAPTAEKYKDLCAPSFGMRAFDAILQFARECKACGANVKFTVVDVISEADIAACQKLADEMGIPLRVRAYTA</sequence>
<evidence type="ECO:0000256" key="5">
    <source>
        <dbReference type="ARBA" id="ARBA00023004"/>
    </source>
</evidence>
<dbReference type="EMBL" id="DVMW01000030">
    <property type="protein sequence ID" value="HIU35933.1"/>
    <property type="molecule type" value="Genomic_DNA"/>
</dbReference>
<dbReference type="Gene3D" id="3.20.20.70">
    <property type="entry name" value="Aldolase class I"/>
    <property type="match status" value="1"/>
</dbReference>
<comment type="caution">
    <text evidence="8">The sequence shown here is derived from an EMBL/GenBank/DDBJ whole genome shotgun (WGS) entry which is preliminary data.</text>
</comment>
<protein>
    <submittedName>
        <fullName evidence="8">TIGR04100 family radical SAM protein</fullName>
    </submittedName>
</protein>
<evidence type="ECO:0000256" key="1">
    <source>
        <dbReference type="ARBA" id="ARBA00001966"/>
    </source>
</evidence>
<dbReference type="SFLD" id="SFLDG01067">
    <property type="entry name" value="SPASM/twitch_domain_containing"/>
    <property type="match status" value="1"/>
</dbReference>